<dbReference type="Proteomes" id="UP001417504">
    <property type="component" value="Unassembled WGS sequence"/>
</dbReference>
<comment type="caution">
    <text evidence="1">The sequence shown here is derived from an EMBL/GenBank/DDBJ whole genome shotgun (WGS) entry which is preliminary data.</text>
</comment>
<evidence type="ECO:0000313" key="2">
    <source>
        <dbReference type="Proteomes" id="UP001417504"/>
    </source>
</evidence>
<name>A0AAP0JRJ4_9MAGN</name>
<evidence type="ECO:0000313" key="1">
    <source>
        <dbReference type="EMBL" id="KAK9138511.1"/>
    </source>
</evidence>
<sequence length="58" mass="6604">MHSFVMGRTAEEDLVVECLTLIYKDIFVQIRCVQKKTMGVVVSGVHMERPKTFSTEGQ</sequence>
<keyword evidence="2" id="KW-1185">Reference proteome</keyword>
<protein>
    <submittedName>
        <fullName evidence="1">Uncharacterized protein</fullName>
    </submittedName>
</protein>
<dbReference type="AlphaFoldDB" id="A0AAP0JRJ4"/>
<gene>
    <name evidence="1" type="ORF">Sjap_009105</name>
</gene>
<proteinExistence type="predicted"/>
<organism evidence="1 2">
    <name type="scientific">Stephania japonica</name>
    <dbReference type="NCBI Taxonomy" id="461633"/>
    <lineage>
        <taxon>Eukaryota</taxon>
        <taxon>Viridiplantae</taxon>
        <taxon>Streptophyta</taxon>
        <taxon>Embryophyta</taxon>
        <taxon>Tracheophyta</taxon>
        <taxon>Spermatophyta</taxon>
        <taxon>Magnoliopsida</taxon>
        <taxon>Ranunculales</taxon>
        <taxon>Menispermaceae</taxon>
        <taxon>Menispermoideae</taxon>
        <taxon>Cissampelideae</taxon>
        <taxon>Stephania</taxon>
    </lineage>
</organism>
<dbReference type="EMBL" id="JBBNAE010000003">
    <property type="protein sequence ID" value="KAK9138511.1"/>
    <property type="molecule type" value="Genomic_DNA"/>
</dbReference>
<reference evidence="1 2" key="1">
    <citation type="submission" date="2024-01" db="EMBL/GenBank/DDBJ databases">
        <title>Genome assemblies of Stephania.</title>
        <authorList>
            <person name="Yang L."/>
        </authorList>
    </citation>
    <scope>NUCLEOTIDE SEQUENCE [LARGE SCALE GENOMIC DNA]</scope>
    <source>
        <strain evidence="1">QJT</strain>
        <tissue evidence="1">Leaf</tissue>
    </source>
</reference>
<accession>A0AAP0JRJ4</accession>